<name>A0AC58IWD9_DANRE</name>
<accession>A0AC58IWD9</accession>
<dbReference type="Proteomes" id="UP000000437">
    <property type="component" value="Chromosome 25"/>
</dbReference>
<dbReference type="RefSeq" id="XP_073798541.1">
    <property type="nucleotide sequence ID" value="XM_073942440.1"/>
</dbReference>
<proteinExistence type="predicted"/>
<gene>
    <name evidence="2" type="primary">LOC101885865</name>
</gene>
<keyword evidence="1" id="KW-1185">Reference proteome</keyword>
<sequence length="900" mass="100167">MMMMMMMVCVLDGGALRLWHRPGRVSIVLSTAPLQSPFSRPALKNTLSWRSGRSRRFCRVGSHTSISFFSTSARQESADLRYSTSRLRSALDSLWRAVNRTRAEIQARSKDKESSAPPTSVSQAPPSSICATVIKNQEQRVAEIAPPTSPQAPPSGFFTSTANIKEQRVIENRVTEIAPPTTPQSPPSDLFATVKIQEQKVTKIDPPTLPQAPPSGHFTATKVKTQRVTEIAPPTLPQAPPSGFFTSTAKIKEQRVTEISPPTSPQAPPFGLFITTTKAQEQKVTEIAPPTSLQAPPSTLVTTATKIKEQTEHKVTEPTPPTIPQTPPTEQTTSLFHPGSLSVRLGESYEFLSQHINSYFSSFNKPDRSFSLGDYLNYSAFVGSCIRPLVPRFRTEAKSETTGVNEEEKLKGTSEDEEQRGIEDRARRLLLLQREKIIARVSVCNRTRALVQALQRASGVRLYTRRVEELCLHLLQFPESRSVALKEQVVPCLQRLLQVSDVCLQAAVREALALLGFIEPVKKRGVRILTIDGGGTRGLLALQTLRHLQDLSGKPVHQLFDYICGVSTGAILVFLLAVLQVPLCECEQLYRRLSSDVFKQNLIMGTLKMSWSHAYYDTHTWETLLKEKMGSDLLIKTTRNPHCPKVSVVSTVVNGGPPVRAYVFRNYNLPAGVRSRYRGDCRHQLWEAIRASSAAPGYFQEFQLGDDLHQDGGMLVNNPTALAIHECECLWPGVPLQCVVSVGTGRFQSSGHSGVSYTSLKTKLTNVISSATDTEGEHTHTHTHTHTNPHTHTHTHISGVSYTSLKTKLTNIISSATDTEEVHTMLDALLPPHTYFRFNPLLRSEVCLDESREEKLQQMQREGLQYLQRNTEKMSRAVLELSRDKTPLQKIKEKIRALTL</sequence>
<organism evidence="1 2">
    <name type="scientific">Danio rerio</name>
    <name type="common">Zebrafish</name>
    <name type="synonym">Brachydanio rerio</name>
    <dbReference type="NCBI Taxonomy" id="7955"/>
    <lineage>
        <taxon>Eukaryota</taxon>
        <taxon>Metazoa</taxon>
        <taxon>Chordata</taxon>
        <taxon>Craniata</taxon>
        <taxon>Vertebrata</taxon>
        <taxon>Euteleostomi</taxon>
        <taxon>Actinopterygii</taxon>
        <taxon>Neopterygii</taxon>
        <taxon>Teleostei</taxon>
        <taxon>Ostariophysi</taxon>
        <taxon>Cypriniformes</taxon>
        <taxon>Danionidae</taxon>
        <taxon>Danioninae</taxon>
        <taxon>Danio</taxon>
    </lineage>
</organism>
<evidence type="ECO:0000313" key="1">
    <source>
        <dbReference type="Proteomes" id="UP000000437"/>
    </source>
</evidence>
<protein>
    <submittedName>
        <fullName evidence="2">Calcium-independent phospholipase A2-gamma isoform X1</fullName>
    </submittedName>
</protein>
<reference evidence="2" key="1">
    <citation type="submission" date="2025-08" db="UniProtKB">
        <authorList>
            <consortium name="RefSeq"/>
        </authorList>
    </citation>
    <scope>IDENTIFICATION</scope>
    <source>
        <strain evidence="2">Tuebingen</strain>
        <tissue evidence="2">Fibroblasts and whole tissue</tissue>
    </source>
</reference>
<evidence type="ECO:0000313" key="2">
    <source>
        <dbReference type="RefSeq" id="XP_073798541.1"/>
    </source>
</evidence>